<evidence type="ECO:0000256" key="1">
    <source>
        <dbReference type="SAM" id="Phobius"/>
    </source>
</evidence>
<keyword evidence="1" id="KW-1133">Transmembrane helix</keyword>
<accession>A0A938YTV5</accession>
<organism evidence="2 3">
    <name type="scientific">Candidatus Iainarchaeum sp</name>
    <dbReference type="NCBI Taxonomy" id="3101447"/>
    <lineage>
        <taxon>Archaea</taxon>
        <taxon>Candidatus Iainarchaeota</taxon>
        <taxon>Candidatus Iainarchaeia</taxon>
        <taxon>Candidatus Iainarchaeales</taxon>
        <taxon>Candidatus Iainarchaeaceae</taxon>
        <taxon>Candidatus Iainarchaeum</taxon>
    </lineage>
</organism>
<dbReference type="AlphaFoldDB" id="A0A938YTV5"/>
<proteinExistence type="predicted"/>
<dbReference type="Proteomes" id="UP000809243">
    <property type="component" value="Unassembled WGS sequence"/>
</dbReference>
<protein>
    <submittedName>
        <fullName evidence="2">Uncharacterized protein</fullName>
    </submittedName>
</protein>
<sequence>MRWLTYAAIIALVLLFALPAFSKACVTITQSNDWENVKMSKGNSYFFTTKLFNISADGAYCEPATYEIDLKLENDRLVFSEVFDGNASPMRFPLNDGGSLPVLITLTPKVDFGKYTVLITAKRLNLGGTGTSIVTTVTAKINAVVGDESDPGFTEVPFWMVRKDCPGGYVVRQDEACPRLCQNGLAADEQGKCPEDKAGEPASAQQQSQLEAGQTGFFILGVSGEIFIAIMAVLVAAVALVFAFMYIRNLKEQLKSGRL</sequence>
<name>A0A938YTV5_9ARCH</name>
<keyword evidence="1" id="KW-0472">Membrane</keyword>
<feature type="transmembrane region" description="Helical" evidence="1">
    <location>
        <begin position="226"/>
        <end position="247"/>
    </location>
</feature>
<comment type="caution">
    <text evidence="2">The sequence shown here is derived from an EMBL/GenBank/DDBJ whole genome shotgun (WGS) entry which is preliminary data.</text>
</comment>
<evidence type="ECO:0000313" key="2">
    <source>
        <dbReference type="EMBL" id="MBN2067049.1"/>
    </source>
</evidence>
<reference evidence="2" key="1">
    <citation type="submission" date="2021-01" db="EMBL/GenBank/DDBJ databases">
        <title>Active Sulfur Cycling in an Early Earth Analoge.</title>
        <authorList>
            <person name="Hahn C.R."/>
            <person name="Youssef N.H."/>
            <person name="Elshahed M."/>
        </authorList>
    </citation>
    <scope>NUCLEOTIDE SEQUENCE</scope>
    <source>
        <strain evidence="2">Zod_Metabat.1151</strain>
    </source>
</reference>
<keyword evidence="1" id="KW-0812">Transmembrane</keyword>
<gene>
    <name evidence="2" type="ORF">JW744_01120</name>
</gene>
<dbReference type="EMBL" id="JAFGDB010000018">
    <property type="protein sequence ID" value="MBN2067049.1"/>
    <property type="molecule type" value="Genomic_DNA"/>
</dbReference>
<evidence type="ECO:0000313" key="3">
    <source>
        <dbReference type="Proteomes" id="UP000809243"/>
    </source>
</evidence>